<evidence type="ECO:0000313" key="2">
    <source>
        <dbReference type="Proteomes" id="UP000738349"/>
    </source>
</evidence>
<gene>
    <name evidence="1" type="ORF">EDB81DRAFT_824420</name>
</gene>
<dbReference type="Proteomes" id="UP000738349">
    <property type="component" value="Unassembled WGS sequence"/>
</dbReference>
<organism evidence="1 2">
    <name type="scientific">Dactylonectria macrodidyma</name>
    <dbReference type="NCBI Taxonomy" id="307937"/>
    <lineage>
        <taxon>Eukaryota</taxon>
        <taxon>Fungi</taxon>
        <taxon>Dikarya</taxon>
        <taxon>Ascomycota</taxon>
        <taxon>Pezizomycotina</taxon>
        <taxon>Sordariomycetes</taxon>
        <taxon>Hypocreomycetidae</taxon>
        <taxon>Hypocreales</taxon>
        <taxon>Nectriaceae</taxon>
        <taxon>Dactylonectria</taxon>
    </lineage>
</organism>
<dbReference type="AlphaFoldDB" id="A0A9P9IB61"/>
<sequence>MKIRILASQTSWKLASLGIRIRRLANSPAFMMLIVSMLKYGCRHTPSDVEDYAGSCHCFVSAPESALQSALQSVLQSALVLRLGLGLGLFDGNLLFSRHPQLTGKSVDVGCRLAFGNPDCSLKPVMRWVIPSFHRDGVIIFPRSFGFALRGALVDCHGRRMLAEEKPMAYNSIEYCTVCIIPTQ</sequence>
<dbReference type="EMBL" id="JAGMUV010000034">
    <property type="protein sequence ID" value="KAH7113537.1"/>
    <property type="molecule type" value="Genomic_DNA"/>
</dbReference>
<keyword evidence="2" id="KW-1185">Reference proteome</keyword>
<comment type="caution">
    <text evidence="1">The sequence shown here is derived from an EMBL/GenBank/DDBJ whole genome shotgun (WGS) entry which is preliminary data.</text>
</comment>
<evidence type="ECO:0000313" key="1">
    <source>
        <dbReference type="EMBL" id="KAH7113537.1"/>
    </source>
</evidence>
<reference evidence="1" key="1">
    <citation type="journal article" date="2021" name="Nat. Commun.">
        <title>Genetic determinants of endophytism in the Arabidopsis root mycobiome.</title>
        <authorList>
            <person name="Mesny F."/>
            <person name="Miyauchi S."/>
            <person name="Thiergart T."/>
            <person name="Pickel B."/>
            <person name="Atanasova L."/>
            <person name="Karlsson M."/>
            <person name="Huettel B."/>
            <person name="Barry K.W."/>
            <person name="Haridas S."/>
            <person name="Chen C."/>
            <person name="Bauer D."/>
            <person name="Andreopoulos W."/>
            <person name="Pangilinan J."/>
            <person name="LaButti K."/>
            <person name="Riley R."/>
            <person name="Lipzen A."/>
            <person name="Clum A."/>
            <person name="Drula E."/>
            <person name="Henrissat B."/>
            <person name="Kohler A."/>
            <person name="Grigoriev I.V."/>
            <person name="Martin F.M."/>
            <person name="Hacquard S."/>
        </authorList>
    </citation>
    <scope>NUCLEOTIDE SEQUENCE</scope>
    <source>
        <strain evidence="1">MPI-CAGE-AT-0147</strain>
    </source>
</reference>
<accession>A0A9P9IB61</accession>
<protein>
    <submittedName>
        <fullName evidence="1">Uncharacterized protein</fullName>
    </submittedName>
</protein>
<name>A0A9P9IB61_9HYPO</name>
<proteinExistence type="predicted"/>